<accession>A0A8B9S5R5</accession>
<reference evidence="1" key="2">
    <citation type="submission" date="2025-09" db="UniProtKB">
        <authorList>
            <consortium name="Ensembl"/>
        </authorList>
    </citation>
    <scope>IDENTIFICATION</scope>
</reference>
<dbReference type="AlphaFoldDB" id="A0A8B9S5R5"/>
<dbReference type="InterPro" id="IPR016024">
    <property type="entry name" value="ARM-type_fold"/>
</dbReference>
<sequence length="1151" mass="131003">MKREAFLQAVSKDSIEDFLRFTRIPKNTFDPFDLNELLQELPKKQKEILWERLTHLLTQILMENTVETWQRAEDDESNDDMEVEIIPETKQTVAVIQGVTAVVTASIPVVDENVNYKALLECVFILNSILPALPESEKTLQGAIQRICEMWWEKGLEGKEELGKTIFIILLRKSLNKAATGADIIRLWNLHQTLLCFDYDLEDSNEVKDLLLQCFMSVKHIKKEEGRRFLSFLFSWNVNFIKMIHGTVKNQLHFFPRSLMAYVSEVYFRAWKKVSGEILEILEHNCIQDFMHHGIHLPRSSSVHSKVREMLSYFHKQSKVRQGVEEMLYRLYQPILWRALKARNSEVRSNAAFLFVDAFPVRDPNFNAEEMDNEIQKQFEELFNLLEDPHPVVRSTGILGVSQITSKYWEMIPPTILADLLKKLIGELAYDITSADVRCSVFKCLPIILDNKLSHPLLEQLLPAAKHSLHDNSEKVRVAFVDMLLKIKATKAAKFWKICPMEHLLTRLEVDSRPVSRRIVNLLFNSFFPINQPEDVWCERCVTLIQMNSAAARKFYQYAYEYTAPTNIAKLMLTIRRCLNACIQKAMKESFHDDDDDDDGDDENEKENLSMLNNVLSINDMASMASLLEITVVLWRSIHKALDHNEDAKDYAIRKFASVLPEYFKVFKDDRCMIPLILLASFMPPAAIPTFSCSVISKLRNLDNGADESKYSTLIDCMCRWGQVGHIMELACDWLSDVLTPRKSIKTSERRVRIHVTHESKPELALDYIEYLLTHPANRGCLLAVPKKKLNQLLRILSAAKEVLGSILKATDTSSGSCNQATGLRAFSLYCRLSIHLQNKFSEEGKDYLSLLKETGAWIESQIVPFILASGQEDGISEHRNISESIIQAYLTVCKDVIMVGLGNLKFQAHLLDMALSVIQTERGGFCIPVLLCALKEIIEASLAQNIDTDEVADLLYAVQTVFQKVLECVARRLKKQQEEGLQLIHSIQMPLGEFIHTVQCWHSTYAAVHKGVLSTLLAAVVAEIDHALQKAASKGHVNMPKTISDLPPLSSSLMVVIMKSVDVVRSFLNELMECVISEEIEGIFSLTATVCIVLIIKGKHKTSLLKDIAPAVQRKLITCKEAAIEESSSTESFRTLYESSLKFLDELLNP</sequence>
<dbReference type="InterPro" id="IPR011989">
    <property type="entry name" value="ARM-like"/>
</dbReference>
<dbReference type="Gene3D" id="1.25.10.10">
    <property type="entry name" value="Leucine-rich Repeat Variant"/>
    <property type="match status" value="1"/>
</dbReference>
<reference evidence="1" key="1">
    <citation type="submission" date="2025-08" db="UniProtKB">
        <authorList>
            <consortium name="Ensembl"/>
        </authorList>
    </citation>
    <scope>IDENTIFICATION</scope>
</reference>
<dbReference type="Ensembl" id="ENSAOWT00000010083.1">
    <property type="protein sequence ID" value="ENSAOWP00000008902.1"/>
    <property type="gene ID" value="ENSAOWG00000006108.1"/>
</dbReference>
<dbReference type="GO" id="GO:0000070">
    <property type="term" value="P:mitotic sister chromatid segregation"/>
    <property type="evidence" value="ECO:0007669"/>
    <property type="project" value="TreeGrafter"/>
</dbReference>
<dbReference type="PANTHER" id="PTHR16199:SF4">
    <property type="entry name" value="CONDENSIN-2 COMPLEX SUBUNIT G2"/>
    <property type="match status" value="1"/>
</dbReference>
<dbReference type="GO" id="GO:0000796">
    <property type="term" value="C:condensin complex"/>
    <property type="evidence" value="ECO:0007669"/>
    <property type="project" value="TreeGrafter"/>
</dbReference>
<evidence type="ECO:0000313" key="1">
    <source>
        <dbReference type="Ensembl" id="ENSAOWP00000008902.1"/>
    </source>
</evidence>
<dbReference type="PANTHER" id="PTHR16199">
    <property type="entry name" value="CONDENSIN-2 COMPLEX SUBUNIT G2"/>
    <property type="match status" value="1"/>
</dbReference>
<dbReference type="SUPFAM" id="SSF48371">
    <property type="entry name" value="ARM repeat"/>
    <property type="match status" value="1"/>
</dbReference>
<evidence type="ECO:0000313" key="2">
    <source>
        <dbReference type="Proteomes" id="UP000694424"/>
    </source>
</evidence>
<proteinExistence type="predicted"/>
<protein>
    <submittedName>
        <fullName evidence="1">Non-SMC condensin II complex subunit G2</fullName>
    </submittedName>
</protein>
<organism evidence="1 2">
    <name type="scientific">Apteryx owenii</name>
    <name type="common">Little spotted kiwi</name>
    <dbReference type="NCBI Taxonomy" id="8824"/>
    <lineage>
        <taxon>Eukaryota</taxon>
        <taxon>Metazoa</taxon>
        <taxon>Chordata</taxon>
        <taxon>Craniata</taxon>
        <taxon>Vertebrata</taxon>
        <taxon>Euteleostomi</taxon>
        <taxon>Archelosauria</taxon>
        <taxon>Archosauria</taxon>
        <taxon>Dinosauria</taxon>
        <taxon>Saurischia</taxon>
        <taxon>Theropoda</taxon>
        <taxon>Coelurosauria</taxon>
        <taxon>Aves</taxon>
        <taxon>Palaeognathae</taxon>
        <taxon>Apterygiformes</taxon>
        <taxon>Apterygidae</taxon>
        <taxon>Apteryx</taxon>
    </lineage>
</organism>
<dbReference type="Proteomes" id="UP000694424">
    <property type="component" value="Unplaced"/>
</dbReference>
<keyword evidence="2" id="KW-1185">Reference proteome</keyword>
<name>A0A8B9S5R5_APTOW</name>
<dbReference type="InterPro" id="IPR024741">
    <property type="entry name" value="Condensin2_G2"/>
</dbReference>
<dbReference type="GO" id="GO:0005634">
    <property type="term" value="C:nucleus"/>
    <property type="evidence" value="ECO:0007669"/>
    <property type="project" value="InterPro"/>
</dbReference>
<dbReference type="Pfam" id="PF12422">
    <property type="entry name" value="Condensin2nSMC"/>
    <property type="match status" value="1"/>
</dbReference>